<reference evidence="8" key="1">
    <citation type="submission" date="2019-02" db="EMBL/GenBank/DDBJ databases">
        <authorList>
            <person name="Li S.-H."/>
        </authorList>
    </citation>
    <scope>NUCLEOTIDE SEQUENCE</scope>
    <source>
        <strain evidence="8">IMCC11814</strain>
    </source>
</reference>
<feature type="transmembrane region" description="Helical" evidence="7">
    <location>
        <begin position="381"/>
        <end position="401"/>
    </location>
</feature>
<dbReference type="PANTHER" id="PTHR42810">
    <property type="entry name" value="PURINE PERMEASE C1399.01C-RELATED"/>
    <property type="match status" value="1"/>
</dbReference>
<feature type="transmembrane region" description="Helical" evidence="7">
    <location>
        <begin position="321"/>
        <end position="340"/>
    </location>
</feature>
<dbReference type="InterPro" id="IPR006043">
    <property type="entry name" value="NCS2"/>
</dbReference>
<name>A0ABT3T9E1_9GAMM</name>
<dbReference type="NCBIfam" id="NF037981">
    <property type="entry name" value="NCS2_1"/>
    <property type="match status" value="1"/>
</dbReference>
<feature type="transmembrane region" description="Helical" evidence="7">
    <location>
        <begin position="346"/>
        <end position="369"/>
    </location>
</feature>
<evidence type="ECO:0000256" key="1">
    <source>
        <dbReference type="ARBA" id="ARBA00004141"/>
    </source>
</evidence>
<keyword evidence="3" id="KW-0813">Transport</keyword>
<evidence type="ECO:0000313" key="9">
    <source>
        <dbReference type="Proteomes" id="UP001143304"/>
    </source>
</evidence>
<gene>
    <name evidence="8" type="ORF">EYC82_16275</name>
</gene>
<accession>A0ABT3T9E1</accession>
<evidence type="ECO:0000313" key="8">
    <source>
        <dbReference type="EMBL" id="MCX2978909.1"/>
    </source>
</evidence>
<dbReference type="Pfam" id="PF00860">
    <property type="entry name" value="Xan_ur_permease"/>
    <property type="match status" value="1"/>
</dbReference>
<dbReference type="Proteomes" id="UP001143304">
    <property type="component" value="Unassembled WGS sequence"/>
</dbReference>
<evidence type="ECO:0000256" key="2">
    <source>
        <dbReference type="ARBA" id="ARBA00008821"/>
    </source>
</evidence>
<evidence type="ECO:0000256" key="4">
    <source>
        <dbReference type="ARBA" id="ARBA00022692"/>
    </source>
</evidence>
<feature type="transmembrane region" description="Helical" evidence="7">
    <location>
        <begin position="99"/>
        <end position="122"/>
    </location>
</feature>
<keyword evidence="4 7" id="KW-0812">Transmembrane</keyword>
<feature type="transmembrane region" description="Helical" evidence="7">
    <location>
        <begin position="240"/>
        <end position="259"/>
    </location>
</feature>
<evidence type="ECO:0000256" key="3">
    <source>
        <dbReference type="ARBA" id="ARBA00022448"/>
    </source>
</evidence>
<organism evidence="8 9">
    <name type="scientific">Candidatus Marimicrobium litorale</name>
    <dbReference type="NCBI Taxonomy" id="2518991"/>
    <lineage>
        <taxon>Bacteria</taxon>
        <taxon>Pseudomonadati</taxon>
        <taxon>Pseudomonadota</taxon>
        <taxon>Gammaproteobacteria</taxon>
        <taxon>Cellvibrionales</taxon>
        <taxon>Halieaceae</taxon>
        <taxon>Marimicrobium</taxon>
    </lineage>
</organism>
<evidence type="ECO:0000256" key="6">
    <source>
        <dbReference type="ARBA" id="ARBA00023136"/>
    </source>
</evidence>
<evidence type="ECO:0000256" key="5">
    <source>
        <dbReference type="ARBA" id="ARBA00022989"/>
    </source>
</evidence>
<comment type="subcellular location">
    <subcellularLocation>
        <location evidence="1">Membrane</location>
        <topology evidence="1">Multi-pass membrane protein</topology>
    </subcellularLocation>
</comment>
<comment type="similarity">
    <text evidence="2">Belongs to the nucleobase:cation symporter-2 (NCS2) (TC 2.A.40) family.</text>
</comment>
<keyword evidence="6 7" id="KW-0472">Membrane</keyword>
<evidence type="ECO:0000256" key="7">
    <source>
        <dbReference type="SAM" id="Phobius"/>
    </source>
</evidence>
<dbReference type="PANTHER" id="PTHR42810:SF2">
    <property type="entry name" value="PURINE PERMEASE C1399.01C-RELATED"/>
    <property type="match status" value="1"/>
</dbReference>
<feature type="transmembrane region" description="Helical" evidence="7">
    <location>
        <begin position="129"/>
        <end position="150"/>
    </location>
</feature>
<keyword evidence="5 7" id="KW-1133">Transmembrane helix</keyword>
<feature type="transmembrane region" description="Helical" evidence="7">
    <location>
        <begin position="55"/>
        <end position="73"/>
    </location>
</feature>
<sequence>MANRPDELLYGLDDKPPTPILFLLSIQHIFLMSSTLVLPVVLVLEIGGTMDDVRIVVAMTMVAAGLGTIIQATRGPGIGSGLLCPNLCGPNFFAVSMEAAWLGGLPLMRGMTIAAGFVEMLLARFFHRLAFLFPPEITGVVVLMVAISIIPLGVSKFFGVNYSNEYIDTLNLSIAVLTLLVMIGANVIKGGKLKLYSVLLGLPFGYVLSFITGATSIDAFDQVKEAAWFGLPSFGSMMDISFSWSLLPAFIIVSICGALKTYGNLAMAESINDKNWQRPNVKRMGGGLMADACSITAAGLLGGMATDTSASNVSLSKASGATSRIIGFVAGLLFILLGFSPKLSGILAIMPMPVMGAILIFVVSFMIMAGIQIIIDSKPDAICVFVVGVSLTFGLSLQAMPELYALMPTWLRPIFSSALSFTGVLAIVLNQLLSFGQKRQL</sequence>
<dbReference type="RefSeq" id="WP_279250604.1">
    <property type="nucleotide sequence ID" value="NZ_SHNO01000001.1"/>
</dbReference>
<comment type="caution">
    <text evidence="8">The sequence shown here is derived from an EMBL/GenBank/DDBJ whole genome shotgun (WGS) entry which is preliminary data.</text>
</comment>
<proteinExistence type="inferred from homology"/>
<keyword evidence="9" id="KW-1185">Reference proteome</keyword>
<protein>
    <submittedName>
        <fullName evidence="8">Xanthine permease</fullName>
    </submittedName>
</protein>
<feature type="transmembrane region" description="Helical" evidence="7">
    <location>
        <begin position="195"/>
        <end position="220"/>
    </location>
</feature>
<feature type="transmembrane region" description="Helical" evidence="7">
    <location>
        <begin position="170"/>
        <end position="188"/>
    </location>
</feature>
<dbReference type="EMBL" id="SHNO01000001">
    <property type="protein sequence ID" value="MCX2978909.1"/>
    <property type="molecule type" value="Genomic_DNA"/>
</dbReference>
<feature type="transmembrane region" description="Helical" evidence="7">
    <location>
        <begin position="413"/>
        <end position="433"/>
    </location>
</feature>
<feature type="transmembrane region" description="Helical" evidence="7">
    <location>
        <begin position="20"/>
        <end position="43"/>
    </location>
</feature>